<reference evidence="2" key="1">
    <citation type="submission" date="2021-03" db="EMBL/GenBank/DDBJ databases">
        <authorList>
            <person name="Wang G."/>
        </authorList>
    </citation>
    <scope>NUCLEOTIDE SEQUENCE</scope>
    <source>
        <strain evidence="2">KCTC 12899</strain>
    </source>
</reference>
<evidence type="ECO:0000256" key="1">
    <source>
        <dbReference type="SAM" id="MobiDB-lite"/>
    </source>
</evidence>
<gene>
    <name evidence="2" type="ORF">J3U88_32535</name>
</gene>
<feature type="region of interest" description="Disordered" evidence="1">
    <location>
        <begin position="24"/>
        <end position="52"/>
    </location>
</feature>
<comment type="caution">
    <text evidence="2">The sequence shown here is derived from an EMBL/GenBank/DDBJ whole genome shotgun (WGS) entry which is preliminary data.</text>
</comment>
<name>A0A8J7U647_9BACT</name>
<organism evidence="2 3">
    <name type="scientific">Acanthopleuribacter pedis</name>
    <dbReference type="NCBI Taxonomy" id="442870"/>
    <lineage>
        <taxon>Bacteria</taxon>
        <taxon>Pseudomonadati</taxon>
        <taxon>Acidobacteriota</taxon>
        <taxon>Holophagae</taxon>
        <taxon>Acanthopleuribacterales</taxon>
        <taxon>Acanthopleuribacteraceae</taxon>
        <taxon>Acanthopleuribacter</taxon>
    </lineage>
</organism>
<dbReference type="RefSeq" id="WP_207863298.1">
    <property type="nucleotide sequence ID" value="NZ_JAFREP010000054.1"/>
</dbReference>
<proteinExistence type="predicted"/>
<evidence type="ECO:0000313" key="3">
    <source>
        <dbReference type="Proteomes" id="UP000664417"/>
    </source>
</evidence>
<sequence length="52" mass="5878">MTNKKEETKQEEKEVKKVVELEEGELEDVSGGARSSRELFAEGDNTWCDEGC</sequence>
<dbReference type="EMBL" id="JAFREP010000054">
    <property type="protein sequence ID" value="MBO1323238.1"/>
    <property type="molecule type" value="Genomic_DNA"/>
</dbReference>
<evidence type="ECO:0000313" key="2">
    <source>
        <dbReference type="EMBL" id="MBO1323238.1"/>
    </source>
</evidence>
<keyword evidence="3" id="KW-1185">Reference proteome</keyword>
<dbReference type="Proteomes" id="UP000664417">
    <property type="component" value="Unassembled WGS sequence"/>
</dbReference>
<accession>A0A8J7U647</accession>
<dbReference type="AlphaFoldDB" id="A0A8J7U647"/>
<protein>
    <submittedName>
        <fullName evidence="2">Uncharacterized protein</fullName>
    </submittedName>
</protein>